<protein>
    <submittedName>
        <fullName evidence="2">Uncharacterized protein</fullName>
    </submittedName>
</protein>
<dbReference type="Gene3D" id="2.60.120.700">
    <property type="entry name" value="Peptidase G1"/>
    <property type="match status" value="1"/>
</dbReference>
<reference evidence="2" key="1">
    <citation type="journal article" date="2023" name="Mol. Phylogenet. Evol.">
        <title>Genome-scale phylogeny and comparative genomics of the fungal order Sordariales.</title>
        <authorList>
            <person name="Hensen N."/>
            <person name="Bonometti L."/>
            <person name="Westerberg I."/>
            <person name="Brannstrom I.O."/>
            <person name="Guillou S."/>
            <person name="Cros-Aarteil S."/>
            <person name="Calhoun S."/>
            <person name="Haridas S."/>
            <person name="Kuo A."/>
            <person name="Mondo S."/>
            <person name="Pangilinan J."/>
            <person name="Riley R."/>
            <person name="LaButti K."/>
            <person name="Andreopoulos B."/>
            <person name="Lipzen A."/>
            <person name="Chen C."/>
            <person name="Yan M."/>
            <person name="Daum C."/>
            <person name="Ng V."/>
            <person name="Clum A."/>
            <person name="Steindorff A."/>
            <person name="Ohm R.A."/>
            <person name="Martin F."/>
            <person name="Silar P."/>
            <person name="Natvig D.O."/>
            <person name="Lalanne C."/>
            <person name="Gautier V."/>
            <person name="Ament-Velasquez S.L."/>
            <person name="Kruys A."/>
            <person name="Hutchinson M.I."/>
            <person name="Powell A.J."/>
            <person name="Barry K."/>
            <person name="Miller A.N."/>
            <person name="Grigoriev I.V."/>
            <person name="Debuchy R."/>
            <person name="Gladieux P."/>
            <person name="Hiltunen Thoren M."/>
            <person name="Johannesson H."/>
        </authorList>
    </citation>
    <scope>NUCLEOTIDE SEQUENCE</scope>
    <source>
        <strain evidence="2">CBS 141.50</strain>
    </source>
</reference>
<dbReference type="GeneID" id="87814794"/>
<dbReference type="RefSeq" id="XP_062634102.1">
    <property type="nucleotide sequence ID" value="XM_062778181.1"/>
</dbReference>
<feature type="signal peptide" evidence="1">
    <location>
        <begin position="1"/>
        <end position="22"/>
    </location>
</feature>
<name>A0AAN6UZG1_9PEZI</name>
<keyword evidence="3" id="KW-1185">Reference proteome</keyword>
<dbReference type="AlphaFoldDB" id="A0AAN6UZG1"/>
<evidence type="ECO:0000313" key="2">
    <source>
        <dbReference type="EMBL" id="KAK4140731.1"/>
    </source>
</evidence>
<evidence type="ECO:0000256" key="1">
    <source>
        <dbReference type="SAM" id="SignalP"/>
    </source>
</evidence>
<proteinExistence type="predicted"/>
<gene>
    <name evidence="2" type="ORF">C8A04DRAFT_14651</name>
</gene>
<evidence type="ECO:0000313" key="3">
    <source>
        <dbReference type="Proteomes" id="UP001302676"/>
    </source>
</evidence>
<dbReference type="InterPro" id="IPR038656">
    <property type="entry name" value="Peptidase_G1_sf"/>
</dbReference>
<sequence>MHWSSTTLTVLGLFLIASPAQANKNRTDLCGMSMHASDMPNIGSFAAVQGTWVIPEGLQRYEDSERDAPGVSQSVALCCGDDCSLRLAAGTLSYPREDHEKLGYYTAEPWFQLSPAFPAIQWPADMDLTFNTSAVIRSNVQILGPSKAKIIFSHYLGEGSGLQIRADIEISMNSINIPEMHVNYTGSHGQGTFKRVGKMKDIPQPELCGDSAWWFVSDRYDVGPETDPTMERKQRPDALGRFTPVLISNPRLWSTGNGQSDPHEGLLEENPGLGRMFPAYLPFSGLARFWDMVRHPGVDEDGNKDDTVTEVMCRTRAFLDDDMIMMHAPYAWGAGV</sequence>
<dbReference type="Proteomes" id="UP001302676">
    <property type="component" value="Unassembled WGS sequence"/>
</dbReference>
<dbReference type="EMBL" id="MU853624">
    <property type="protein sequence ID" value="KAK4140731.1"/>
    <property type="molecule type" value="Genomic_DNA"/>
</dbReference>
<organism evidence="2 3">
    <name type="scientific">Dichotomopilus funicola</name>
    <dbReference type="NCBI Taxonomy" id="1934379"/>
    <lineage>
        <taxon>Eukaryota</taxon>
        <taxon>Fungi</taxon>
        <taxon>Dikarya</taxon>
        <taxon>Ascomycota</taxon>
        <taxon>Pezizomycotina</taxon>
        <taxon>Sordariomycetes</taxon>
        <taxon>Sordariomycetidae</taxon>
        <taxon>Sordariales</taxon>
        <taxon>Chaetomiaceae</taxon>
        <taxon>Dichotomopilus</taxon>
    </lineage>
</organism>
<accession>A0AAN6UZG1</accession>
<comment type="caution">
    <text evidence="2">The sequence shown here is derived from an EMBL/GenBank/DDBJ whole genome shotgun (WGS) entry which is preliminary data.</text>
</comment>
<feature type="chain" id="PRO_5042963122" evidence="1">
    <location>
        <begin position="23"/>
        <end position="336"/>
    </location>
</feature>
<reference evidence="2" key="2">
    <citation type="submission" date="2023-05" db="EMBL/GenBank/DDBJ databases">
        <authorList>
            <consortium name="Lawrence Berkeley National Laboratory"/>
            <person name="Steindorff A."/>
            <person name="Hensen N."/>
            <person name="Bonometti L."/>
            <person name="Westerberg I."/>
            <person name="Brannstrom I.O."/>
            <person name="Guillou S."/>
            <person name="Cros-Aarteil S."/>
            <person name="Calhoun S."/>
            <person name="Haridas S."/>
            <person name="Kuo A."/>
            <person name="Mondo S."/>
            <person name="Pangilinan J."/>
            <person name="Riley R."/>
            <person name="Labutti K."/>
            <person name="Andreopoulos B."/>
            <person name="Lipzen A."/>
            <person name="Chen C."/>
            <person name="Yanf M."/>
            <person name="Daum C."/>
            <person name="Ng V."/>
            <person name="Clum A."/>
            <person name="Ohm R."/>
            <person name="Martin F."/>
            <person name="Silar P."/>
            <person name="Natvig D."/>
            <person name="Lalanne C."/>
            <person name="Gautier V."/>
            <person name="Ament-Velasquez S.L."/>
            <person name="Kruys A."/>
            <person name="Hutchinson M.I."/>
            <person name="Powell A.J."/>
            <person name="Barry K."/>
            <person name="Miller A.N."/>
            <person name="Grigoriev I.V."/>
            <person name="Debuchy R."/>
            <person name="Gladieux P."/>
            <person name="Thoren M.H."/>
            <person name="Johannesson H."/>
        </authorList>
    </citation>
    <scope>NUCLEOTIDE SEQUENCE</scope>
    <source>
        <strain evidence="2">CBS 141.50</strain>
    </source>
</reference>
<keyword evidence="1" id="KW-0732">Signal</keyword>